<proteinExistence type="predicted"/>
<feature type="compositionally biased region" description="Polar residues" evidence="1">
    <location>
        <begin position="110"/>
        <end position="141"/>
    </location>
</feature>
<feature type="non-terminal residue" evidence="2">
    <location>
        <position position="156"/>
    </location>
</feature>
<keyword evidence="3" id="KW-1185">Reference proteome</keyword>
<accession>A0A8K0T214</accession>
<reference evidence="2" key="1">
    <citation type="journal article" date="2021" name="Nat. Commun.">
        <title>Genetic determinants of endophytism in the Arabidopsis root mycobiome.</title>
        <authorList>
            <person name="Mesny F."/>
            <person name="Miyauchi S."/>
            <person name="Thiergart T."/>
            <person name="Pickel B."/>
            <person name="Atanasova L."/>
            <person name="Karlsson M."/>
            <person name="Huettel B."/>
            <person name="Barry K.W."/>
            <person name="Haridas S."/>
            <person name="Chen C."/>
            <person name="Bauer D."/>
            <person name="Andreopoulos W."/>
            <person name="Pangilinan J."/>
            <person name="LaButti K."/>
            <person name="Riley R."/>
            <person name="Lipzen A."/>
            <person name="Clum A."/>
            <person name="Drula E."/>
            <person name="Henrissat B."/>
            <person name="Kohler A."/>
            <person name="Grigoriev I.V."/>
            <person name="Martin F.M."/>
            <person name="Hacquard S."/>
        </authorList>
    </citation>
    <scope>NUCLEOTIDE SEQUENCE</scope>
    <source>
        <strain evidence="2">MPI-CAGE-AT-0016</strain>
    </source>
</reference>
<protein>
    <submittedName>
        <fullName evidence="2">Uncharacterized protein</fullName>
    </submittedName>
</protein>
<feature type="region of interest" description="Disordered" evidence="1">
    <location>
        <begin position="87"/>
        <end position="156"/>
    </location>
</feature>
<feature type="non-terminal residue" evidence="2">
    <location>
        <position position="1"/>
    </location>
</feature>
<evidence type="ECO:0000313" key="2">
    <source>
        <dbReference type="EMBL" id="KAH7347618.1"/>
    </source>
</evidence>
<gene>
    <name evidence="2" type="ORF">B0T11DRAFT_360067</name>
</gene>
<comment type="caution">
    <text evidence="2">The sequence shown here is derived from an EMBL/GenBank/DDBJ whole genome shotgun (WGS) entry which is preliminary data.</text>
</comment>
<sequence>SCVGRHILPGRGEDGCQRRSGSSRAPDGCWRRVVADAASVSLPLLLLSSSAASVAAAGLKRMALHVRGRHEPGPPWLACGVRESARCRKGTRPARSPGTPQCEDGKRSAEQPQRQLGGHTQWTRLDSNTWAGAGRTASTQYDAGGYGNCPAADRTV</sequence>
<evidence type="ECO:0000313" key="3">
    <source>
        <dbReference type="Proteomes" id="UP000813385"/>
    </source>
</evidence>
<dbReference type="AlphaFoldDB" id="A0A8K0T214"/>
<dbReference type="Proteomes" id="UP000813385">
    <property type="component" value="Unassembled WGS sequence"/>
</dbReference>
<name>A0A8K0T214_9PEZI</name>
<dbReference type="EMBL" id="JAGPXD010000007">
    <property type="protein sequence ID" value="KAH7347618.1"/>
    <property type="molecule type" value="Genomic_DNA"/>
</dbReference>
<organism evidence="2 3">
    <name type="scientific">Plectosphaerella cucumerina</name>
    <dbReference type="NCBI Taxonomy" id="40658"/>
    <lineage>
        <taxon>Eukaryota</taxon>
        <taxon>Fungi</taxon>
        <taxon>Dikarya</taxon>
        <taxon>Ascomycota</taxon>
        <taxon>Pezizomycotina</taxon>
        <taxon>Sordariomycetes</taxon>
        <taxon>Hypocreomycetidae</taxon>
        <taxon>Glomerellales</taxon>
        <taxon>Plectosphaerellaceae</taxon>
        <taxon>Plectosphaerella</taxon>
    </lineage>
</organism>
<evidence type="ECO:0000256" key="1">
    <source>
        <dbReference type="SAM" id="MobiDB-lite"/>
    </source>
</evidence>